<evidence type="ECO:0000256" key="8">
    <source>
        <dbReference type="ARBA" id="ARBA00049120"/>
    </source>
</evidence>
<dbReference type="Gene3D" id="3.40.50.150">
    <property type="entry name" value="Vaccinia Virus protein VP39"/>
    <property type="match status" value="2"/>
</dbReference>
<evidence type="ECO:0000259" key="9">
    <source>
        <dbReference type="Pfam" id="PF01555"/>
    </source>
</evidence>
<keyword evidence="11" id="KW-1185">Reference proteome</keyword>
<dbReference type="EC" id="2.1.1.113" evidence="2"/>
<keyword evidence="3" id="KW-0489">Methyltransferase</keyword>
<gene>
    <name evidence="10" type="ORF">FGU65_02095</name>
</gene>
<comment type="catalytic activity">
    <reaction evidence="8">
        <text>a 2'-deoxycytidine in DNA + S-adenosyl-L-methionine = an N(4)-methyl-2'-deoxycytidine in DNA + S-adenosyl-L-homocysteine + H(+)</text>
        <dbReference type="Rhea" id="RHEA:16857"/>
        <dbReference type="Rhea" id="RHEA-COMP:11369"/>
        <dbReference type="Rhea" id="RHEA-COMP:13674"/>
        <dbReference type="ChEBI" id="CHEBI:15378"/>
        <dbReference type="ChEBI" id="CHEBI:57856"/>
        <dbReference type="ChEBI" id="CHEBI:59789"/>
        <dbReference type="ChEBI" id="CHEBI:85452"/>
        <dbReference type="ChEBI" id="CHEBI:137933"/>
        <dbReference type="EC" id="2.1.1.113"/>
    </reaction>
</comment>
<evidence type="ECO:0000313" key="10">
    <source>
        <dbReference type="EMBL" id="MDN7023699.1"/>
    </source>
</evidence>
<evidence type="ECO:0000313" key="11">
    <source>
        <dbReference type="Proteomes" id="UP001168338"/>
    </source>
</evidence>
<dbReference type="InterPro" id="IPR029063">
    <property type="entry name" value="SAM-dependent_MTases_sf"/>
</dbReference>
<name>A0ABT8M6Y6_9EURY</name>
<feature type="domain" description="DNA methylase N-4/N-6" evidence="9">
    <location>
        <begin position="104"/>
        <end position="206"/>
    </location>
</feature>
<evidence type="ECO:0000256" key="5">
    <source>
        <dbReference type="ARBA" id="ARBA00022691"/>
    </source>
</evidence>
<sequence>MMFPSCFVTSTGISLPSEGGKKNIPELLNSAGCRILFLMHPPVPGRPVTPEAAAAWASAYTGKTVTPSKIRYLIQYGRLRRHSDGDAGGTLVDLAELASYYREQREHRTAWQEQLGDDLNWDLSFDQCSETETTKHVHRLHPYKGKFIPQLVEYFLDDHTDAFKTGVFFRRGDIVLDPFMGSGTTLVQAAEMGLHAVGIDISAFNCMIVRAKFTNGDLIRIGSSLRAARAGTEAFSRRNFDDACDRELKKSLAAFNAVHFPPTLFRRRIHGKPEEEQAYGEERLALFLCENASVAAKDETRDDVRLIDEDGVAGFLSEWFSPRIRQEMACYLRLIDGVPDEDARTLMRIILSRTARSCRATTHYDLATLKERQVGPYYCYKHKKLCTPIGSICKHLRKNTLDTIARLEAFAALRQDVQVAVLHGDARTIDIPEAVRAEDPAFADRIATRQIDGVFTSPPYVGHIDYHEQHAYAYELFGIPRRDAEEIGSLSSGTGRAARRQYVAGVARVLANVAQFVRDDGNFFIVANDKFDLYPAIARESGLAIADRYKRPVLNRTARDRRPYAEFIFRMVKR</sequence>
<evidence type="ECO:0000256" key="3">
    <source>
        <dbReference type="ARBA" id="ARBA00022603"/>
    </source>
</evidence>
<accession>A0ABT8M6Y6</accession>
<dbReference type="InterPro" id="IPR002941">
    <property type="entry name" value="DNA_methylase_N4/N6"/>
</dbReference>
<dbReference type="SUPFAM" id="SSF53335">
    <property type="entry name" value="S-adenosyl-L-methionine-dependent methyltransferases"/>
    <property type="match status" value="2"/>
</dbReference>
<dbReference type="PROSITE" id="PS00093">
    <property type="entry name" value="N4_MTASE"/>
    <property type="match status" value="1"/>
</dbReference>
<keyword evidence="4" id="KW-0808">Transferase</keyword>
<protein>
    <recommendedName>
        <fullName evidence="2">site-specific DNA-methyltransferase (cytosine-N(4)-specific)</fullName>
        <ecNumber evidence="2">2.1.1.113</ecNumber>
    </recommendedName>
</protein>
<evidence type="ECO:0000256" key="1">
    <source>
        <dbReference type="ARBA" id="ARBA00010203"/>
    </source>
</evidence>
<keyword evidence="5" id="KW-0949">S-adenosyl-L-methionine</keyword>
<evidence type="ECO:0000256" key="7">
    <source>
        <dbReference type="ARBA" id="ARBA00023125"/>
    </source>
</evidence>
<organism evidence="10 11">
    <name type="scientific">Methanoculleus frigidifontis</name>
    <dbReference type="NCBI Taxonomy" id="2584085"/>
    <lineage>
        <taxon>Archaea</taxon>
        <taxon>Methanobacteriati</taxon>
        <taxon>Methanobacteriota</taxon>
        <taxon>Stenosarchaea group</taxon>
        <taxon>Methanomicrobia</taxon>
        <taxon>Methanomicrobiales</taxon>
        <taxon>Methanomicrobiaceae</taxon>
        <taxon>Methanoculleus</taxon>
    </lineage>
</organism>
<comment type="similarity">
    <text evidence="1">Belongs to the N(4)/N(6)-methyltransferase family. N(4) subfamily.</text>
</comment>
<dbReference type="InterPro" id="IPR017985">
    <property type="entry name" value="MeTrfase_CN4_CS"/>
</dbReference>
<evidence type="ECO:0000256" key="6">
    <source>
        <dbReference type="ARBA" id="ARBA00022747"/>
    </source>
</evidence>
<evidence type="ECO:0000256" key="2">
    <source>
        <dbReference type="ARBA" id="ARBA00012185"/>
    </source>
</evidence>
<proteinExistence type="inferred from homology"/>
<dbReference type="Pfam" id="PF01555">
    <property type="entry name" value="N6_N4_Mtase"/>
    <property type="match status" value="1"/>
</dbReference>
<dbReference type="EMBL" id="VCYH01000001">
    <property type="protein sequence ID" value="MDN7023699.1"/>
    <property type="molecule type" value="Genomic_DNA"/>
</dbReference>
<comment type="caution">
    <text evidence="10">The sequence shown here is derived from an EMBL/GenBank/DDBJ whole genome shotgun (WGS) entry which is preliminary data.</text>
</comment>
<reference evidence="10" key="1">
    <citation type="submission" date="2019-05" db="EMBL/GenBank/DDBJ databases">
        <title>Methanoculleus sp. FWC-SCC1, a methanogenic archaeon isolated from deep marine cold seep.</title>
        <authorList>
            <person name="Chen Y.-W."/>
            <person name="Chen S.-C."/>
            <person name="Teng N.-H."/>
            <person name="Lai M.-C."/>
        </authorList>
    </citation>
    <scope>NUCLEOTIDE SEQUENCE</scope>
    <source>
        <strain evidence="10">FWC-SCC1</strain>
    </source>
</reference>
<dbReference type="Proteomes" id="UP001168338">
    <property type="component" value="Unassembled WGS sequence"/>
</dbReference>
<evidence type="ECO:0000256" key="4">
    <source>
        <dbReference type="ARBA" id="ARBA00022679"/>
    </source>
</evidence>
<keyword evidence="6" id="KW-0680">Restriction system</keyword>
<keyword evidence="7" id="KW-0238">DNA-binding</keyword>